<accession>A0A7W5BZA7</accession>
<dbReference type="PANTHER" id="PTHR43646">
    <property type="entry name" value="GLYCOSYLTRANSFERASE"/>
    <property type="match status" value="1"/>
</dbReference>
<organism evidence="7 8">
    <name type="scientific">Halomonas organivorans</name>
    <dbReference type="NCBI Taxonomy" id="257772"/>
    <lineage>
        <taxon>Bacteria</taxon>
        <taxon>Pseudomonadati</taxon>
        <taxon>Pseudomonadota</taxon>
        <taxon>Gammaproteobacteria</taxon>
        <taxon>Oceanospirillales</taxon>
        <taxon>Halomonadaceae</taxon>
        <taxon>Halomonas</taxon>
    </lineage>
</organism>
<dbReference type="AlphaFoldDB" id="A0A7W5BZA7"/>
<dbReference type="InterPro" id="IPR001173">
    <property type="entry name" value="Glyco_trans_2-like"/>
</dbReference>
<evidence type="ECO:0000256" key="1">
    <source>
        <dbReference type="ARBA" id="ARBA00004236"/>
    </source>
</evidence>
<evidence type="ECO:0000256" key="3">
    <source>
        <dbReference type="ARBA" id="ARBA00022676"/>
    </source>
</evidence>
<name>A0A7W5BZA7_9GAMM</name>
<dbReference type="GO" id="GO:0005886">
    <property type="term" value="C:plasma membrane"/>
    <property type="evidence" value="ECO:0007669"/>
    <property type="project" value="UniProtKB-SubCell"/>
</dbReference>
<comment type="subcellular location">
    <subcellularLocation>
        <location evidence="1">Cell membrane</location>
    </subcellularLocation>
</comment>
<dbReference type="EMBL" id="JACHXM010000013">
    <property type="protein sequence ID" value="MBB3141840.1"/>
    <property type="molecule type" value="Genomic_DNA"/>
</dbReference>
<dbReference type="GO" id="GO:0016757">
    <property type="term" value="F:glycosyltransferase activity"/>
    <property type="evidence" value="ECO:0007669"/>
    <property type="project" value="UniProtKB-KW"/>
</dbReference>
<dbReference type="RefSeq" id="WP_183388198.1">
    <property type="nucleotide sequence ID" value="NZ_JACHXM010000013.1"/>
</dbReference>
<dbReference type="SUPFAM" id="SSF53448">
    <property type="entry name" value="Nucleotide-diphospho-sugar transferases"/>
    <property type="match status" value="1"/>
</dbReference>
<feature type="domain" description="Glycosyltransferase 2-like" evidence="6">
    <location>
        <begin position="21"/>
        <end position="115"/>
    </location>
</feature>
<proteinExistence type="predicted"/>
<keyword evidence="5" id="KW-0472">Membrane</keyword>
<dbReference type="InterPro" id="IPR026461">
    <property type="entry name" value="Trfase_2_rSAM/seldom_assoc"/>
</dbReference>
<evidence type="ECO:0000256" key="5">
    <source>
        <dbReference type="ARBA" id="ARBA00023136"/>
    </source>
</evidence>
<evidence type="ECO:0000259" key="6">
    <source>
        <dbReference type="Pfam" id="PF00535"/>
    </source>
</evidence>
<evidence type="ECO:0000256" key="4">
    <source>
        <dbReference type="ARBA" id="ARBA00022679"/>
    </source>
</evidence>
<keyword evidence="4 7" id="KW-0808">Transferase</keyword>
<dbReference type="CDD" id="cd02522">
    <property type="entry name" value="GT_2_like_a"/>
    <property type="match status" value="1"/>
</dbReference>
<dbReference type="InterPro" id="IPR029044">
    <property type="entry name" value="Nucleotide-diphossugar_trans"/>
</dbReference>
<keyword evidence="2" id="KW-1003">Cell membrane</keyword>
<comment type="caution">
    <text evidence="7">The sequence shown here is derived from an EMBL/GenBank/DDBJ whole genome shotgun (WGS) entry which is preliminary data.</text>
</comment>
<dbReference type="Proteomes" id="UP000525987">
    <property type="component" value="Unassembled WGS sequence"/>
</dbReference>
<dbReference type="Pfam" id="PF00535">
    <property type="entry name" value="Glycos_transf_2"/>
    <property type="match status" value="1"/>
</dbReference>
<reference evidence="7 8" key="1">
    <citation type="submission" date="2020-08" db="EMBL/GenBank/DDBJ databases">
        <title>Genomic Encyclopedia of Type Strains, Phase III (KMG-III): the genomes of soil and plant-associated and newly described type strains.</title>
        <authorList>
            <person name="Whitman W."/>
        </authorList>
    </citation>
    <scope>NUCLEOTIDE SEQUENCE [LARGE SCALE GENOMIC DNA]</scope>
    <source>
        <strain evidence="7 8">CECT 5995</strain>
    </source>
</reference>
<gene>
    <name evidence="7" type="ORF">FHR96_002721</name>
</gene>
<evidence type="ECO:0000313" key="8">
    <source>
        <dbReference type="Proteomes" id="UP000525987"/>
    </source>
</evidence>
<keyword evidence="8" id="KW-1185">Reference proteome</keyword>
<evidence type="ECO:0000313" key="7">
    <source>
        <dbReference type="EMBL" id="MBB3141840.1"/>
    </source>
</evidence>
<dbReference type="PANTHER" id="PTHR43646:SF2">
    <property type="entry name" value="GLYCOSYLTRANSFERASE 2-LIKE DOMAIN-CONTAINING PROTEIN"/>
    <property type="match status" value="1"/>
</dbReference>
<protein>
    <submittedName>
        <fullName evidence="7">RSAM/selenodomain-associated transferase 2</fullName>
    </submittedName>
</protein>
<dbReference type="NCBIfam" id="TIGR04283">
    <property type="entry name" value="glyco_like_mftF"/>
    <property type="match status" value="1"/>
</dbReference>
<sequence>MASHSNDTAAADAATSPALAIIVPTLDEGLTIEATLRALAPLAARGVEVIVVDGGSQDATRRLAAPLASRLAASERGRARQMNAGARLTRAGTLLFLHADTRLPEGADHLVAEALAGRHRWGRFDIRLSGRHPMLAVIASAMNLRSRLTGIATGDQALFMTRAAFEAVGGFPDQPLMEDIEISRHLKRQSPPACLHARVTSSGRRWENHGVWRTVRLMWRLRWDYWRGTPVARLAKAYRDAR</sequence>
<dbReference type="Gene3D" id="3.90.550.10">
    <property type="entry name" value="Spore Coat Polysaccharide Biosynthesis Protein SpsA, Chain A"/>
    <property type="match status" value="1"/>
</dbReference>
<keyword evidence="3" id="KW-0328">Glycosyltransferase</keyword>
<evidence type="ECO:0000256" key="2">
    <source>
        <dbReference type="ARBA" id="ARBA00022475"/>
    </source>
</evidence>